<dbReference type="EMBL" id="LVYI01000005">
    <property type="protein sequence ID" value="OAP59131.1"/>
    <property type="molecule type" value="Genomic_DNA"/>
</dbReference>
<dbReference type="SUPFAM" id="SSF52833">
    <property type="entry name" value="Thioredoxin-like"/>
    <property type="match status" value="1"/>
</dbReference>
<proteinExistence type="inferred from homology"/>
<comment type="catalytic activity">
    <reaction evidence="3">
        <text>RX + glutathione = an S-substituted glutathione + a halide anion + H(+)</text>
        <dbReference type="Rhea" id="RHEA:16437"/>
        <dbReference type="ChEBI" id="CHEBI:15378"/>
        <dbReference type="ChEBI" id="CHEBI:16042"/>
        <dbReference type="ChEBI" id="CHEBI:17792"/>
        <dbReference type="ChEBI" id="CHEBI:57925"/>
        <dbReference type="ChEBI" id="CHEBI:90779"/>
        <dbReference type="EC" id="2.5.1.18"/>
    </reaction>
</comment>
<dbReference type="PANTHER" id="PTHR43900">
    <property type="entry name" value="GLUTATHIONE S-TRANSFERASE RHO"/>
    <property type="match status" value="1"/>
</dbReference>
<evidence type="ECO:0000259" key="6">
    <source>
        <dbReference type="PROSITE" id="PS50405"/>
    </source>
</evidence>
<dbReference type="Pfam" id="PF00043">
    <property type="entry name" value="GST_C"/>
    <property type="match status" value="1"/>
</dbReference>
<sequence length="246" mass="27767">MTLKLWTSPLSWNCLRTELVLAEKGIDDVVSIPADLIGGKHKTEDFREKSIFGRVPLLEDGNIVIFESRAIARYLCLKYADVGQGLMPESTDAETKGVWEMWLTLEAIEFDSHVVPVISETLIRPYASPFPYYHVLLPPVGTPPNSVLGKATDEAVVARHKPKLLDCLDVLDKVLSKTAYMGGGEYSLVDIFYMPCMFTVSRCLDIFDGRPHLKKWWETVSAREAWKKTVKPLDDGYTQMIPAWSK</sequence>
<dbReference type="Pfam" id="PF02798">
    <property type="entry name" value="GST_N"/>
    <property type="match status" value="1"/>
</dbReference>
<dbReference type="PROSITE" id="PS50405">
    <property type="entry name" value="GST_CTER"/>
    <property type="match status" value="1"/>
</dbReference>
<dbReference type="OrthoDB" id="249703at2759"/>
<dbReference type="RefSeq" id="XP_018692498.1">
    <property type="nucleotide sequence ID" value="XM_018837938.1"/>
</dbReference>
<dbReference type="SUPFAM" id="SSF47616">
    <property type="entry name" value="GST C-terminal domain-like"/>
    <property type="match status" value="1"/>
</dbReference>
<organism evidence="7 8">
    <name type="scientific">Fonsecaea erecta</name>
    <dbReference type="NCBI Taxonomy" id="1367422"/>
    <lineage>
        <taxon>Eukaryota</taxon>
        <taxon>Fungi</taxon>
        <taxon>Dikarya</taxon>
        <taxon>Ascomycota</taxon>
        <taxon>Pezizomycotina</taxon>
        <taxon>Eurotiomycetes</taxon>
        <taxon>Chaetothyriomycetidae</taxon>
        <taxon>Chaetothyriales</taxon>
        <taxon>Herpotrichiellaceae</taxon>
        <taxon>Fonsecaea</taxon>
    </lineage>
</organism>
<evidence type="ECO:0000259" key="5">
    <source>
        <dbReference type="PROSITE" id="PS50404"/>
    </source>
</evidence>
<reference evidence="7 8" key="1">
    <citation type="submission" date="2016-04" db="EMBL/GenBank/DDBJ databases">
        <title>Draft genome of Fonsecaea erecta CBS 125763.</title>
        <authorList>
            <person name="Weiss V.A."/>
            <person name="Vicente V.A."/>
            <person name="Raittz R.T."/>
            <person name="Moreno L.F."/>
            <person name="De Souza E.M."/>
            <person name="Pedrosa F.O."/>
            <person name="Steffens M.B."/>
            <person name="Faoro H."/>
            <person name="Tadra-Sfeir M.Z."/>
            <person name="Najafzadeh M.J."/>
            <person name="Felipe M.S."/>
            <person name="Teixeira M."/>
            <person name="Sun J."/>
            <person name="Xi L."/>
            <person name="Gomes R."/>
            <person name="De Azevedo C.M."/>
            <person name="Salgado C.G."/>
            <person name="Da Silva M.B."/>
            <person name="Nascimento M.F."/>
            <person name="Queiroz-Telles F."/>
            <person name="Attili D.S."/>
            <person name="Gorbushina A."/>
        </authorList>
    </citation>
    <scope>NUCLEOTIDE SEQUENCE [LARGE SCALE GENOMIC DNA]</scope>
    <source>
        <strain evidence="7 8">CBS 125763</strain>
    </source>
</reference>
<keyword evidence="2" id="KW-0808">Transferase</keyword>
<evidence type="ECO:0000313" key="8">
    <source>
        <dbReference type="Proteomes" id="UP000078343"/>
    </source>
</evidence>
<accession>A0A178ZI29</accession>
<feature type="domain" description="GST C-terminal" evidence="6">
    <location>
        <begin position="92"/>
        <end position="244"/>
    </location>
</feature>
<dbReference type="InterPro" id="IPR040079">
    <property type="entry name" value="Glutathione_S-Trfase"/>
</dbReference>
<evidence type="ECO:0000256" key="1">
    <source>
        <dbReference type="ARBA" id="ARBA00012452"/>
    </source>
</evidence>
<evidence type="ECO:0000256" key="4">
    <source>
        <dbReference type="RuleBase" id="RU003494"/>
    </source>
</evidence>
<dbReference type="GO" id="GO:0005737">
    <property type="term" value="C:cytoplasm"/>
    <property type="evidence" value="ECO:0007669"/>
    <property type="project" value="TreeGrafter"/>
</dbReference>
<dbReference type="InterPro" id="IPR004046">
    <property type="entry name" value="GST_C"/>
</dbReference>
<gene>
    <name evidence="7" type="ORF">AYL99_06429</name>
</gene>
<dbReference type="AlphaFoldDB" id="A0A178ZI29"/>
<dbReference type="Gene3D" id="3.40.30.10">
    <property type="entry name" value="Glutaredoxin"/>
    <property type="match status" value="1"/>
</dbReference>
<evidence type="ECO:0000256" key="3">
    <source>
        <dbReference type="ARBA" id="ARBA00047960"/>
    </source>
</evidence>
<comment type="caution">
    <text evidence="7">The sequence shown here is derived from an EMBL/GenBank/DDBJ whole genome shotgun (WGS) entry which is preliminary data.</text>
</comment>
<dbReference type="GO" id="GO:0006749">
    <property type="term" value="P:glutathione metabolic process"/>
    <property type="evidence" value="ECO:0007669"/>
    <property type="project" value="TreeGrafter"/>
</dbReference>
<evidence type="ECO:0000313" key="7">
    <source>
        <dbReference type="EMBL" id="OAP59131.1"/>
    </source>
</evidence>
<name>A0A178ZI29_9EURO</name>
<protein>
    <recommendedName>
        <fullName evidence="1">glutathione transferase</fullName>
        <ecNumber evidence="1">2.5.1.18</ecNumber>
    </recommendedName>
</protein>
<dbReference type="GeneID" id="30010597"/>
<comment type="similarity">
    <text evidence="4">Belongs to the GST superfamily.</text>
</comment>
<dbReference type="InterPro" id="IPR010987">
    <property type="entry name" value="Glutathione-S-Trfase_C-like"/>
</dbReference>
<dbReference type="GO" id="GO:0004364">
    <property type="term" value="F:glutathione transferase activity"/>
    <property type="evidence" value="ECO:0007669"/>
    <property type="project" value="UniProtKB-EC"/>
</dbReference>
<dbReference type="PANTHER" id="PTHR43900:SF3">
    <property type="entry name" value="GLUTATHIONE S-TRANSFERASE RHO"/>
    <property type="match status" value="1"/>
</dbReference>
<dbReference type="InterPro" id="IPR036249">
    <property type="entry name" value="Thioredoxin-like_sf"/>
</dbReference>
<dbReference type="PROSITE" id="PS50404">
    <property type="entry name" value="GST_NTER"/>
    <property type="match status" value="1"/>
</dbReference>
<dbReference type="InterPro" id="IPR004045">
    <property type="entry name" value="Glutathione_S-Trfase_N"/>
</dbReference>
<dbReference type="EC" id="2.5.1.18" evidence="1"/>
<dbReference type="SFLD" id="SFLDS00019">
    <property type="entry name" value="Glutathione_Transferase_(cytos"/>
    <property type="match status" value="1"/>
</dbReference>
<feature type="domain" description="GST N-terminal" evidence="5">
    <location>
        <begin position="1"/>
        <end position="83"/>
    </location>
</feature>
<dbReference type="GO" id="GO:0043295">
    <property type="term" value="F:glutathione binding"/>
    <property type="evidence" value="ECO:0007669"/>
    <property type="project" value="TreeGrafter"/>
</dbReference>
<dbReference type="STRING" id="1367422.A0A178ZI29"/>
<evidence type="ECO:0000256" key="2">
    <source>
        <dbReference type="ARBA" id="ARBA00022679"/>
    </source>
</evidence>
<dbReference type="SFLD" id="SFLDG00358">
    <property type="entry name" value="Main_(cytGST)"/>
    <property type="match status" value="1"/>
</dbReference>
<keyword evidence="8" id="KW-1185">Reference proteome</keyword>
<dbReference type="InterPro" id="IPR036282">
    <property type="entry name" value="Glutathione-S-Trfase_C_sf"/>
</dbReference>
<dbReference type="Gene3D" id="1.20.1050.10">
    <property type="match status" value="1"/>
</dbReference>
<dbReference type="Proteomes" id="UP000078343">
    <property type="component" value="Unassembled WGS sequence"/>
</dbReference>